<evidence type="ECO:0000313" key="2">
    <source>
        <dbReference type="EMBL" id="RDX57297.1"/>
    </source>
</evidence>
<dbReference type="AlphaFoldDB" id="A0A371DXM2"/>
<accession>A0A371DXM2</accession>
<proteinExistence type="predicted"/>
<gene>
    <name evidence="2" type="ORF">OH76DRAFT_1395095</name>
</gene>
<evidence type="ECO:0000313" key="3">
    <source>
        <dbReference type="Proteomes" id="UP000256964"/>
    </source>
</evidence>
<keyword evidence="3" id="KW-1185">Reference proteome</keyword>
<protein>
    <submittedName>
        <fullName evidence="2">Uncharacterized protein</fullName>
    </submittedName>
</protein>
<dbReference type="Proteomes" id="UP000256964">
    <property type="component" value="Unassembled WGS sequence"/>
</dbReference>
<evidence type="ECO:0000256" key="1">
    <source>
        <dbReference type="SAM" id="MobiDB-lite"/>
    </source>
</evidence>
<organism evidence="2 3">
    <name type="scientific">Lentinus brumalis</name>
    <dbReference type="NCBI Taxonomy" id="2498619"/>
    <lineage>
        <taxon>Eukaryota</taxon>
        <taxon>Fungi</taxon>
        <taxon>Dikarya</taxon>
        <taxon>Basidiomycota</taxon>
        <taxon>Agaricomycotina</taxon>
        <taxon>Agaricomycetes</taxon>
        <taxon>Polyporales</taxon>
        <taxon>Polyporaceae</taxon>
        <taxon>Lentinus</taxon>
    </lineage>
</organism>
<name>A0A371DXM2_9APHY</name>
<dbReference type="EMBL" id="KZ857379">
    <property type="protein sequence ID" value="RDX57297.1"/>
    <property type="molecule type" value="Genomic_DNA"/>
</dbReference>
<sequence>MVPDRPVAGERHGDGSWREDGASSSPRLSDYGGGRNSSGVSHRVINRRLNCRSATAHSLFPRPTHMPGLRVIFRYGDCSPSKVL</sequence>
<feature type="region of interest" description="Disordered" evidence="1">
    <location>
        <begin position="1"/>
        <end position="43"/>
    </location>
</feature>
<feature type="compositionally biased region" description="Basic and acidic residues" evidence="1">
    <location>
        <begin position="7"/>
        <end position="21"/>
    </location>
</feature>
<reference evidence="2 3" key="1">
    <citation type="journal article" date="2018" name="Biotechnol. Biofuels">
        <title>Integrative visual omics of the white-rot fungus Polyporus brumalis exposes the biotechnological potential of its oxidative enzymes for delignifying raw plant biomass.</title>
        <authorList>
            <person name="Miyauchi S."/>
            <person name="Rancon A."/>
            <person name="Drula E."/>
            <person name="Hage H."/>
            <person name="Chaduli D."/>
            <person name="Favel A."/>
            <person name="Grisel S."/>
            <person name="Henrissat B."/>
            <person name="Herpoel-Gimbert I."/>
            <person name="Ruiz-Duenas F.J."/>
            <person name="Chevret D."/>
            <person name="Hainaut M."/>
            <person name="Lin J."/>
            <person name="Wang M."/>
            <person name="Pangilinan J."/>
            <person name="Lipzen A."/>
            <person name="Lesage-Meessen L."/>
            <person name="Navarro D."/>
            <person name="Riley R."/>
            <person name="Grigoriev I.V."/>
            <person name="Zhou S."/>
            <person name="Raouche S."/>
            <person name="Rosso M.N."/>
        </authorList>
    </citation>
    <scope>NUCLEOTIDE SEQUENCE [LARGE SCALE GENOMIC DNA]</scope>
    <source>
        <strain evidence="2 3">BRFM 1820</strain>
    </source>
</reference>